<dbReference type="Proteomes" id="UP000324897">
    <property type="component" value="Unassembled WGS sequence"/>
</dbReference>
<evidence type="ECO:0000313" key="2">
    <source>
        <dbReference type="EMBL" id="TVU42511.1"/>
    </source>
</evidence>
<dbReference type="Gramene" id="TVU42511">
    <property type="protein sequence ID" value="TVU42511"/>
    <property type="gene ID" value="EJB05_08922"/>
</dbReference>
<evidence type="ECO:0000313" key="3">
    <source>
        <dbReference type="Proteomes" id="UP000324897"/>
    </source>
</evidence>
<organism evidence="2 3">
    <name type="scientific">Eragrostis curvula</name>
    <name type="common">weeping love grass</name>
    <dbReference type="NCBI Taxonomy" id="38414"/>
    <lineage>
        <taxon>Eukaryota</taxon>
        <taxon>Viridiplantae</taxon>
        <taxon>Streptophyta</taxon>
        <taxon>Embryophyta</taxon>
        <taxon>Tracheophyta</taxon>
        <taxon>Spermatophyta</taxon>
        <taxon>Magnoliopsida</taxon>
        <taxon>Liliopsida</taxon>
        <taxon>Poales</taxon>
        <taxon>Poaceae</taxon>
        <taxon>PACMAD clade</taxon>
        <taxon>Chloridoideae</taxon>
        <taxon>Eragrostideae</taxon>
        <taxon>Eragrostidinae</taxon>
        <taxon>Eragrostis</taxon>
    </lineage>
</organism>
<gene>
    <name evidence="2" type="ORF">EJB05_08922</name>
</gene>
<evidence type="ECO:0000256" key="1">
    <source>
        <dbReference type="SAM" id="MobiDB-lite"/>
    </source>
</evidence>
<feature type="non-terminal residue" evidence="2">
    <location>
        <position position="1"/>
    </location>
</feature>
<comment type="caution">
    <text evidence="2">The sequence shown here is derived from an EMBL/GenBank/DDBJ whole genome shotgun (WGS) entry which is preliminary data.</text>
</comment>
<name>A0A5J9W3G8_9POAL</name>
<sequence length="68" mass="7316">MSYSLPTVIAPCRLTTSLFHYAQGWHQRTGCPTVPKQASKLTSAQLVSASSGEATHQGSNPGVHQFME</sequence>
<reference evidence="2 3" key="1">
    <citation type="journal article" date="2019" name="Sci. Rep.">
        <title>A high-quality genome of Eragrostis curvula grass provides insights into Poaceae evolution and supports new strategies to enhance forage quality.</title>
        <authorList>
            <person name="Carballo J."/>
            <person name="Santos B.A.C.M."/>
            <person name="Zappacosta D."/>
            <person name="Garbus I."/>
            <person name="Selva J.P."/>
            <person name="Gallo C.A."/>
            <person name="Diaz A."/>
            <person name="Albertini E."/>
            <person name="Caccamo M."/>
            <person name="Echenique V."/>
        </authorList>
    </citation>
    <scope>NUCLEOTIDE SEQUENCE [LARGE SCALE GENOMIC DNA]</scope>
    <source>
        <strain evidence="3">cv. Victoria</strain>
        <tissue evidence="2">Leaf</tissue>
    </source>
</reference>
<feature type="region of interest" description="Disordered" evidence="1">
    <location>
        <begin position="46"/>
        <end position="68"/>
    </location>
</feature>
<feature type="compositionally biased region" description="Polar residues" evidence="1">
    <location>
        <begin position="46"/>
        <end position="62"/>
    </location>
</feature>
<proteinExistence type="predicted"/>
<dbReference type="AlphaFoldDB" id="A0A5J9W3G8"/>
<keyword evidence="3" id="KW-1185">Reference proteome</keyword>
<accession>A0A5J9W3G8</accession>
<dbReference type="EMBL" id="RWGY01000005">
    <property type="protein sequence ID" value="TVU42511.1"/>
    <property type="molecule type" value="Genomic_DNA"/>
</dbReference>
<protein>
    <submittedName>
        <fullName evidence="2">Uncharacterized protein</fullName>
    </submittedName>
</protein>